<proteinExistence type="predicted"/>
<protein>
    <recommendedName>
        <fullName evidence="3">SatD family (SatD)</fullName>
    </recommendedName>
</protein>
<dbReference type="Proteomes" id="UP000824037">
    <property type="component" value="Unassembled WGS sequence"/>
</dbReference>
<evidence type="ECO:0000313" key="2">
    <source>
        <dbReference type="Proteomes" id="UP000824037"/>
    </source>
</evidence>
<dbReference type="AlphaFoldDB" id="A0A9D2EIB1"/>
<evidence type="ECO:0000313" key="1">
    <source>
        <dbReference type="EMBL" id="HIZ38234.1"/>
    </source>
</evidence>
<sequence length="204" mass="21445">MFVITADQDSSRRTGERVDALLSTLAAVIEAEQLPGVLRPFERTVGDEVQAVLSDPASTVRLTLELQRLQEWAVGIGVGEADHLAASARASSGPAFIRAREAVERAGGRAVPTPVAVVAADAAARDAEALLQLMAAVLRRRSDAGWEMIDARLRAPTARAAAEELGISPQAASQRLQAALWEEVRGVEPLAAGLLHTLESATAG</sequence>
<gene>
    <name evidence="1" type="ORF">H9815_20850</name>
</gene>
<name>A0A9D2EIB1_9MICO</name>
<comment type="caution">
    <text evidence="1">The sequence shown here is derived from an EMBL/GenBank/DDBJ whole genome shotgun (WGS) entry which is preliminary data.</text>
</comment>
<accession>A0A9D2EIB1</accession>
<evidence type="ECO:0008006" key="3">
    <source>
        <dbReference type="Google" id="ProtNLM"/>
    </source>
</evidence>
<reference evidence="1" key="2">
    <citation type="submission" date="2021-04" db="EMBL/GenBank/DDBJ databases">
        <authorList>
            <person name="Gilroy R."/>
        </authorList>
    </citation>
    <scope>NUCLEOTIDE SEQUENCE</scope>
    <source>
        <strain evidence="1">ChiGjej4B4-7305</strain>
    </source>
</reference>
<reference evidence="1" key="1">
    <citation type="journal article" date="2021" name="PeerJ">
        <title>Extensive microbial diversity within the chicken gut microbiome revealed by metagenomics and culture.</title>
        <authorList>
            <person name="Gilroy R."/>
            <person name="Ravi A."/>
            <person name="Getino M."/>
            <person name="Pursley I."/>
            <person name="Horton D.L."/>
            <person name="Alikhan N.F."/>
            <person name="Baker D."/>
            <person name="Gharbi K."/>
            <person name="Hall N."/>
            <person name="Watson M."/>
            <person name="Adriaenssens E.M."/>
            <person name="Foster-Nyarko E."/>
            <person name="Jarju S."/>
            <person name="Secka A."/>
            <person name="Antonio M."/>
            <person name="Oren A."/>
            <person name="Chaudhuri R.R."/>
            <person name="La Ragione R."/>
            <person name="Hildebrand F."/>
            <person name="Pallen M.J."/>
        </authorList>
    </citation>
    <scope>NUCLEOTIDE SEQUENCE</scope>
    <source>
        <strain evidence="1">ChiGjej4B4-7305</strain>
    </source>
</reference>
<organism evidence="1 2">
    <name type="scientific">Candidatus Ruania gallistercoris</name>
    <dbReference type="NCBI Taxonomy" id="2838746"/>
    <lineage>
        <taxon>Bacteria</taxon>
        <taxon>Bacillati</taxon>
        <taxon>Actinomycetota</taxon>
        <taxon>Actinomycetes</taxon>
        <taxon>Micrococcales</taxon>
        <taxon>Ruaniaceae</taxon>
        <taxon>Ruania</taxon>
    </lineage>
</organism>
<dbReference type="EMBL" id="DXBY01000351">
    <property type="protein sequence ID" value="HIZ38234.1"/>
    <property type="molecule type" value="Genomic_DNA"/>
</dbReference>